<name>A0ABT1KDS6_9ACTN</name>
<dbReference type="RefSeq" id="WP_253779269.1">
    <property type="nucleotide sequence ID" value="NZ_BAAAVE010000034.1"/>
</dbReference>
<sequence length="91" mass="9729">MVQTIEITLSGVEPWARVFLMGMDIFSVPVEQMISKLEACHNAENGGGIGLVVPELSVGMCYPTDPDQAGFSSVLIAGQGYDDPQPRDDVS</sequence>
<dbReference type="EMBL" id="JAMZEC010000001">
    <property type="protein sequence ID" value="MCP2352168.1"/>
    <property type="molecule type" value="Genomic_DNA"/>
</dbReference>
<comment type="caution">
    <text evidence="1">The sequence shown here is derived from an EMBL/GenBank/DDBJ whole genome shotgun (WGS) entry which is preliminary data.</text>
</comment>
<dbReference type="Proteomes" id="UP001320766">
    <property type="component" value="Unassembled WGS sequence"/>
</dbReference>
<reference evidence="1 2" key="1">
    <citation type="submission" date="2022-06" db="EMBL/GenBank/DDBJ databases">
        <title>Sequencing the genomes of 1000 actinobacteria strains.</title>
        <authorList>
            <person name="Klenk H.-P."/>
        </authorList>
    </citation>
    <scope>NUCLEOTIDE SEQUENCE [LARGE SCALE GENOMIC DNA]</scope>
    <source>
        <strain evidence="1 2">DSM 44170</strain>
    </source>
</reference>
<proteinExistence type="predicted"/>
<organism evidence="1 2">
    <name type="scientific">Nonomuraea roseoviolacea subsp. carminata</name>
    <dbReference type="NCBI Taxonomy" id="160689"/>
    <lineage>
        <taxon>Bacteria</taxon>
        <taxon>Bacillati</taxon>
        <taxon>Actinomycetota</taxon>
        <taxon>Actinomycetes</taxon>
        <taxon>Streptosporangiales</taxon>
        <taxon>Streptosporangiaceae</taxon>
        <taxon>Nonomuraea</taxon>
    </lineage>
</organism>
<evidence type="ECO:0000313" key="2">
    <source>
        <dbReference type="Proteomes" id="UP001320766"/>
    </source>
</evidence>
<accession>A0ABT1KDS6</accession>
<protein>
    <submittedName>
        <fullName evidence="1">Uncharacterized protein</fullName>
    </submittedName>
</protein>
<keyword evidence="2" id="KW-1185">Reference proteome</keyword>
<gene>
    <name evidence="1" type="ORF">HD595_008290</name>
</gene>
<evidence type="ECO:0000313" key="1">
    <source>
        <dbReference type="EMBL" id="MCP2352168.1"/>
    </source>
</evidence>